<reference evidence="4 5" key="2">
    <citation type="journal article" date="2011" name="Mol. Biol. Evol.">
        <title>Unity in variety--the pan-genome of the Chlamydiae.</title>
        <authorList>
            <person name="Collingro A."/>
            <person name="Tischler P."/>
            <person name="Weinmaier T."/>
            <person name="Penz T."/>
            <person name="Heinz E."/>
            <person name="Brunham R.C."/>
            <person name="Read T.D."/>
            <person name="Bavoil P.M."/>
            <person name="Sachse K."/>
            <person name="Kahane S."/>
            <person name="Friedman M.G."/>
            <person name="Rattei T."/>
            <person name="Myers G.S."/>
            <person name="Horn M."/>
        </authorList>
    </citation>
    <scope>NUCLEOTIDE SEQUENCE [LARGE SCALE GENOMIC DNA]</scope>
    <source>
        <strain evidence="5">ATCC VR-1471 / Z</strain>
    </source>
</reference>
<dbReference type="SUPFAM" id="SSF46689">
    <property type="entry name" value="Homeodomain-like"/>
    <property type="match status" value="1"/>
</dbReference>
<organism evidence="4 5">
    <name type="scientific">Simkania negevensis (strain ATCC VR-1471 / DSM 27360 / Z)</name>
    <dbReference type="NCBI Taxonomy" id="331113"/>
    <lineage>
        <taxon>Bacteria</taxon>
        <taxon>Pseudomonadati</taxon>
        <taxon>Chlamydiota</taxon>
        <taxon>Chlamydiia</taxon>
        <taxon>Parachlamydiales</taxon>
        <taxon>Simkaniaceae</taxon>
        <taxon>Simkania</taxon>
    </lineage>
</organism>
<dbReference type="RefSeq" id="WP_013943256.1">
    <property type="nucleotide sequence ID" value="NC_015713.1"/>
</dbReference>
<keyword evidence="2" id="KW-0804">Transcription</keyword>
<evidence type="ECO:0000259" key="3">
    <source>
        <dbReference type="Pfam" id="PF13305"/>
    </source>
</evidence>
<dbReference type="eggNOG" id="COG1309">
    <property type="taxonomic scope" value="Bacteria"/>
</dbReference>
<dbReference type="Proteomes" id="UP000000496">
    <property type="component" value="Chromosome gsn.131"/>
</dbReference>
<name>F8L7Q1_SIMNZ</name>
<dbReference type="HOGENOM" id="CLU_069356_40_5_0"/>
<dbReference type="InterPro" id="IPR009057">
    <property type="entry name" value="Homeodomain-like_sf"/>
</dbReference>
<keyword evidence="5" id="KW-1185">Reference proteome</keyword>
<feature type="domain" description="HTH-type transcriptional regulator MT1864/Rv1816-like C-terminal" evidence="3">
    <location>
        <begin position="88"/>
        <end position="178"/>
    </location>
</feature>
<dbReference type="AlphaFoldDB" id="F8L7Q1"/>
<evidence type="ECO:0000256" key="2">
    <source>
        <dbReference type="ARBA" id="ARBA00023163"/>
    </source>
</evidence>
<dbReference type="InterPro" id="IPR036271">
    <property type="entry name" value="Tet_transcr_reg_TetR-rel_C_sf"/>
</dbReference>
<evidence type="ECO:0000256" key="1">
    <source>
        <dbReference type="ARBA" id="ARBA00023015"/>
    </source>
</evidence>
<sequence length="195" mass="22444">MVKDAGLKKDILENGWAILNQNGREALRMRELAKLSDCSVGTVYNLYENLNEIILRLNVRCLDQMYGVLHQEMRKEIECGSDLHEVFHKMGKAYISFGLRHPKLWRSLFESVPIDPMPEWYKEKAQNGLFIIEAAVQKKFGLSEGKANQLVNFFWAAMHGMTSILINRKMEALNESATEGFVTSYIDHCLRGFIQ</sequence>
<proteinExistence type="predicted"/>
<dbReference type="Gene3D" id="1.10.357.10">
    <property type="entry name" value="Tetracycline Repressor, domain 2"/>
    <property type="match status" value="1"/>
</dbReference>
<evidence type="ECO:0000313" key="5">
    <source>
        <dbReference type="Proteomes" id="UP000000496"/>
    </source>
</evidence>
<dbReference type="STRING" id="331113.SNE_A09120"/>
<gene>
    <name evidence="4" type="ordered locus">SNE_A09120</name>
</gene>
<keyword evidence="1" id="KW-0805">Transcription regulation</keyword>
<reference key="1">
    <citation type="journal article" date="2011" name="Mol. Biol. Evol.">
        <title>Unity in variety -- the pan-genome of the Chlamydiae.</title>
        <authorList>
            <person name="Collingro A."/>
            <person name="Tischler P."/>
            <person name="Weinmaier T."/>
            <person name="Penz T."/>
            <person name="Heinz E."/>
            <person name="Brunham R.C."/>
            <person name="Read T.D."/>
            <person name="Bavoil P.M."/>
            <person name="Sachse K."/>
            <person name="Kahane S."/>
            <person name="Friedman M.G."/>
            <person name="Rattei T."/>
            <person name="Myers G.S.A."/>
            <person name="Horn M."/>
        </authorList>
    </citation>
    <scope>NUCLEOTIDE SEQUENCE</scope>
    <source>
        <strain>Z</strain>
    </source>
</reference>
<protein>
    <recommendedName>
        <fullName evidence="3">HTH-type transcriptional regulator MT1864/Rv1816-like C-terminal domain-containing protein</fullName>
    </recommendedName>
</protein>
<dbReference type="OrthoDB" id="594604at2"/>
<dbReference type="KEGG" id="sng:SNE_A09120"/>
<dbReference type="Pfam" id="PF13305">
    <property type="entry name" value="TetR_C_33"/>
    <property type="match status" value="1"/>
</dbReference>
<accession>F8L7Q1</accession>
<dbReference type="EMBL" id="FR872582">
    <property type="protein sequence ID" value="CCB88789.1"/>
    <property type="molecule type" value="Genomic_DNA"/>
</dbReference>
<dbReference type="InterPro" id="IPR025996">
    <property type="entry name" value="MT1864/Rv1816-like_C"/>
</dbReference>
<dbReference type="SUPFAM" id="SSF48498">
    <property type="entry name" value="Tetracyclin repressor-like, C-terminal domain"/>
    <property type="match status" value="1"/>
</dbReference>
<evidence type="ECO:0000313" key="4">
    <source>
        <dbReference type="EMBL" id="CCB88789.1"/>
    </source>
</evidence>